<dbReference type="Proteomes" id="UP000321685">
    <property type="component" value="Unassembled WGS sequence"/>
</dbReference>
<protein>
    <submittedName>
        <fullName evidence="2">Uncharacterized protein</fullName>
    </submittedName>
</protein>
<dbReference type="AlphaFoldDB" id="A0A511DIB1"/>
<comment type="caution">
    <text evidence="2">The sequence shown here is derived from an EMBL/GenBank/DDBJ whole genome shotgun (WGS) entry which is preliminary data.</text>
</comment>
<sequence>MAPVAKGGILGMANGATIRHLRPMRGGIAQVVEPNTWRVIGDRLRGKESFIPHDRSRRSRDILSQTARALGYDLAPRGAFRRYLAAGFAGPSGRAGVTRDELAGAAGRGIDSVATPLGGGGSSTGLAALASQVAGMRADLRALAPLLERNTAAAGAMRPITVEDRSGNPTDTARRVQLAGRFSP</sequence>
<proteinExistence type="predicted"/>
<evidence type="ECO:0000256" key="1">
    <source>
        <dbReference type="SAM" id="MobiDB-lite"/>
    </source>
</evidence>
<keyword evidence="3" id="KW-1185">Reference proteome</keyword>
<accession>A0A511DIB1</accession>
<organism evidence="2 3">
    <name type="scientific">Pseudonocardia sulfidoxydans NBRC 16205</name>
    <dbReference type="NCBI Taxonomy" id="1223511"/>
    <lineage>
        <taxon>Bacteria</taxon>
        <taxon>Bacillati</taxon>
        <taxon>Actinomycetota</taxon>
        <taxon>Actinomycetes</taxon>
        <taxon>Pseudonocardiales</taxon>
        <taxon>Pseudonocardiaceae</taxon>
        <taxon>Pseudonocardia</taxon>
    </lineage>
</organism>
<dbReference type="RefSeq" id="WP_147108298.1">
    <property type="nucleotide sequence ID" value="NZ_BJVJ01000028.1"/>
</dbReference>
<dbReference type="OrthoDB" id="3661713at2"/>
<dbReference type="EMBL" id="BJVJ01000028">
    <property type="protein sequence ID" value="GEL24053.1"/>
    <property type="molecule type" value="Genomic_DNA"/>
</dbReference>
<evidence type="ECO:0000313" key="3">
    <source>
        <dbReference type="Proteomes" id="UP000321685"/>
    </source>
</evidence>
<name>A0A511DIB1_9PSEU</name>
<reference evidence="2 3" key="1">
    <citation type="submission" date="2019-07" db="EMBL/GenBank/DDBJ databases">
        <title>Whole genome shotgun sequence of Pseudonocardia sulfidoxydans NBRC 16205.</title>
        <authorList>
            <person name="Hosoyama A."/>
            <person name="Uohara A."/>
            <person name="Ohji S."/>
            <person name="Ichikawa N."/>
        </authorList>
    </citation>
    <scope>NUCLEOTIDE SEQUENCE [LARGE SCALE GENOMIC DNA]</scope>
    <source>
        <strain evidence="2 3">NBRC 16205</strain>
    </source>
</reference>
<feature type="region of interest" description="Disordered" evidence="1">
    <location>
        <begin position="162"/>
        <end position="184"/>
    </location>
</feature>
<gene>
    <name evidence="2" type="ORF">PSU4_30070</name>
</gene>
<evidence type="ECO:0000313" key="2">
    <source>
        <dbReference type="EMBL" id="GEL24053.1"/>
    </source>
</evidence>